<evidence type="ECO:0000256" key="1">
    <source>
        <dbReference type="SAM" id="MobiDB-lite"/>
    </source>
</evidence>
<evidence type="ECO:0000313" key="3">
    <source>
        <dbReference type="Proteomes" id="UP000027734"/>
    </source>
</evidence>
<keyword evidence="3" id="KW-1185">Reference proteome</keyword>
<organism evidence="2 3">
    <name type="scientific">Sulfitobacter donghicola DSW-25 = KCTC 12864 = JCM 14565</name>
    <dbReference type="NCBI Taxonomy" id="1300350"/>
    <lineage>
        <taxon>Bacteria</taxon>
        <taxon>Pseudomonadati</taxon>
        <taxon>Pseudomonadota</taxon>
        <taxon>Alphaproteobacteria</taxon>
        <taxon>Rhodobacterales</taxon>
        <taxon>Roseobacteraceae</taxon>
        <taxon>Sulfitobacter</taxon>
    </lineage>
</organism>
<dbReference type="AlphaFoldDB" id="A0A073INC8"/>
<protein>
    <submittedName>
        <fullName evidence="2">Uncharacterized protein</fullName>
    </submittedName>
</protein>
<dbReference type="EMBL" id="JAMC01000001">
    <property type="protein sequence ID" value="KEJ90986.1"/>
    <property type="molecule type" value="Genomic_DNA"/>
</dbReference>
<dbReference type="Proteomes" id="UP000027734">
    <property type="component" value="Unassembled WGS sequence"/>
</dbReference>
<proteinExistence type="predicted"/>
<dbReference type="RefSeq" id="WP_025059391.1">
    <property type="nucleotide sequence ID" value="NZ_JAMC01000001.1"/>
</dbReference>
<dbReference type="STRING" id="1300350.Z948_2009"/>
<accession>A0A073INC8</accession>
<feature type="compositionally biased region" description="Basic residues" evidence="1">
    <location>
        <begin position="17"/>
        <end position="26"/>
    </location>
</feature>
<sequence length="109" mass="12031">MDIFLPEGFEPSQTRTPKSRPARNRKLSVEAGGIHYPILRRWETGFAAAADKVSNLSGVVNMFEGAEHVHQLLITGQEVVDDQVVFSVKQAVEPQYNSRAEGKLRPAVG</sequence>
<comment type="caution">
    <text evidence="2">The sequence shown here is derived from an EMBL/GenBank/DDBJ whole genome shotgun (WGS) entry which is preliminary data.</text>
</comment>
<feature type="region of interest" description="Disordered" evidence="1">
    <location>
        <begin position="1"/>
        <end position="26"/>
    </location>
</feature>
<reference evidence="2 3" key="1">
    <citation type="submission" date="2014-01" db="EMBL/GenBank/DDBJ databases">
        <title>Sulfitobacter donghicola JCM 14565 Genome Sequencing.</title>
        <authorList>
            <person name="Lai Q."/>
            <person name="Hong Z."/>
        </authorList>
    </citation>
    <scope>NUCLEOTIDE SEQUENCE [LARGE SCALE GENOMIC DNA]</scope>
    <source>
        <strain evidence="2 3">JCM 14565</strain>
    </source>
</reference>
<dbReference type="OrthoDB" id="7658488at2"/>
<name>A0A073INC8_9RHOB</name>
<evidence type="ECO:0000313" key="2">
    <source>
        <dbReference type="EMBL" id="KEJ90986.1"/>
    </source>
</evidence>
<gene>
    <name evidence="2" type="ORF">DSW25_03575</name>
</gene>